<feature type="region of interest" description="Disordered" evidence="8">
    <location>
        <begin position="50"/>
        <end position="108"/>
    </location>
</feature>
<dbReference type="GO" id="GO:0005975">
    <property type="term" value="P:carbohydrate metabolic process"/>
    <property type="evidence" value="ECO:0007669"/>
    <property type="project" value="InterPro"/>
</dbReference>
<evidence type="ECO:0000256" key="3">
    <source>
        <dbReference type="ARBA" id="ARBA00007658"/>
    </source>
</evidence>
<dbReference type="PANTHER" id="PTHR11742:SF103">
    <property type="entry name" value="ENDOPLASMIC RETICULUM MANNOSIDASE MNL2-RELATED"/>
    <property type="match status" value="1"/>
</dbReference>
<protein>
    <recommendedName>
        <fullName evidence="7">alpha-1,2-Mannosidase</fullName>
        <ecNumber evidence="7">3.2.1.-</ecNumber>
    </recommendedName>
</protein>
<name>A0AAQ3M993_9PEZI</name>
<dbReference type="PANTHER" id="PTHR11742">
    <property type="entry name" value="MANNOSYL-OLIGOSACCHARIDE ALPHA-1,2-MANNOSIDASE-RELATED"/>
    <property type="match status" value="1"/>
</dbReference>
<reference evidence="9 10" key="1">
    <citation type="submission" date="2023-11" db="EMBL/GenBank/DDBJ databases">
        <title>An acidophilic fungus is an integral part of prey digestion in a carnivorous sundew plant.</title>
        <authorList>
            <person name="Tsai I.J."/>
        </authorList>
    </citation>
    <scope>NUCLEOTIDE SEQUENCE [LARGE SCALE GENOMIC DNA]</scope>
    <source>
        <strain evidence="9">169a</strain>
    </source>
</reference>
<dbReference type="SUPFAM" id="SSF48225">
    <property type="entry name" value="Seven-hairpin glycosidases"/>
    <property type="match status" value="1"/>
</dbReference>
<comment type="cofactor">
    <cofactor evidence="1 6">
        <name>Ca(2+)</name>
        <dbReference type="ChEBI" id="CHEBI:29108"/>
    </cofactor>
</comment>
<feature type="binding site" evidence="6">
    <location>
        <position position="993"/>
    </location>
    <ligand>
        <name>Ca(2+)</name>
        <dbReference type="ChEBI" id="CHEBI:29108"/>
    </ligand>
</feature>
<comment type="similarity">
    <text evidence="3 7">Belongs to the glycosyl hydrolase 47 family.</text>
</comment>
<comment type="pathway">
    <text evidence="2">Protein modification; protein glycosylation.</text>
</comment>
<gene>
    <name evidence="9" type="ORF">R9X50_00716100</name>
</gene>
<evidence type="ECO:0000256" key="5">
    <source>
        <dbReference type="ARBA" id="ARBA00023157"/>
    </source>
</evidence>
<keyword evidence="4 7" id="KW-0378">Hydrolase</keyword>
<feature type="region of interest" description="Disordered" evidence="8">
    <location>
        <begin position="527"/>
        <end position="564"/>
    </location>
</feature>
<feature type="compositionally biased region" description="Low complexity" evidence="8">
    <location>
        <begin position="763"/>
        <end position="780"/>
    </location>
</feature>
<sequence>MLARLRRARVLLAILVFIVLVVLYGRNVGKGLNEPVTEKVIGGGAVLRKPELKPESEPESKPELIPDSIPELQLAPIPTSKPEPEAETSTAEAQGIQATTKSLSPITNVEPTEAADTTALQSKPPLTSTSATYATTIDLRPPFYTDEAFLGPDHTGKQQNTTSAVHWSKPTEHFPITSTIQLPTDDPTPLPRIQYTGKIEADHDRLKAIKEEAQHAWNGYRDHAFGSDEVKPKSGGAKNPFNGWGATLVDSLDTLYIMGMEQEFEEAVNAVESIDFTTSPRADIPVFEVTIRYLGGLLGAFDVSQRKHRILLDKAVELAEILYGAFDTPNRMPDTYYRWKPAFASQPHRAGSRVVLAELGSLSVEFTRLAQLTGEPKYYDAVARITDAFYEWQNNTRVPGMWPLAVDASGCEKPAQIPSHVTPLHLYSSDAAESPYQPSTAAQPPITEERKYWQDDLSNNVEAGVPGIGKIAGFGNPVTDEDVDKARAHLNAFTASQKSDEVETIVGPGLSKIDGWPAKVQEAEINSASHETEGNLGASKAKRQLDSAPQPQTHSSNNRTGHDVCIPTGLRSPSKGGQELFSLGGQSDSTYEYLPKQYLLLGGLVDQYRTMYLASADAEIEKLLYRPMTPENLDILIAGELQTTVNFTTDEINEKFIAKGEHLTCFTGGMFAMGGKLFNRPGDVEIGRKLTEGCIWAYNSTATGIMPEGFNVMKCENKNDCKWNETAYWDILDPDWEARIERSKPRPKKVFPTSIPPPDSPFAAEDSSVDAPPASSSAVDQTSSTLLPQVATESTDEAVPNDITKRDLDSTFDVSSLPPLPQVLPTPSLELMNTRPDLPPTVPAPNPQTHHSAHAQHPAPPRPALNHADYVAQKISNDGLPPGMTRISSRKYILRPEAIESVFYMYRITGEPYWREAGWKMWEAIIKHTKARYGHAALRDVTHAFADYEDDKERADAQSDSMESFWIAETLKYFYLLFDDGDTWSLDEWVLNTEAHFFKRPYGSVPESKSG</sequence>
<dbReference type="GO" id="GO:0004571">
    <property type="term" value="F:mannosyl-oligosaccharide 1,2-alpha-mannosidase activity"/>
    <property type="evidence" value="ECO:0007669"/>
    <property type="project" value="InterPro"/>
</dbReference>
<dbReference type="InterPro" id="IPR050749">
    <property type="entry name" value="Glycosyl_Hydrolase_47"/>
</dbReference>
<keyword evidence="7" id="KW-0326">Glycosidase</keyword>
<dbReference type="EMBL" id="CP138591">
    <property type="protein sequence ID" value="WPH04272.1"/>
    <property type="molecule type" value="Genomic_DNA"/>
</dbReference>
<dbReference type="Proteomes" id="UP001303373">
    <property type="component" value="Chromosome 12"/>
</dbReference>
<evidence type="ECO:0000313" key="9">
    <source>
        <dbReference type="EMBL" id="WPH04272.1"/>
    </source>
</evidence>
<keyword evidence="6" id="KW-0479">Metal-binding</keyword>
<keyword evidence="6" id="KW-0106">Calcium</keyword>
<dbReference type="EC" id="3.2.1.-" evidence="7"/>
<accession>A0AAQ3M993</accession>
<dbReference type="InterPro" id="IPR036026">
    <property type="entry name" value="Seven-hairpin_glycosidases"/>
</dbReference>
<evidence type="ECO:0000256" key="1">
    <source>
        <dbReference type="ARBA" id="ARBA00001913"/>
    </source>
</evidence>
<dbReference type="InterPro" id="IPR001382">
    <property type="entry name" value="Glyco_hydro_47"/>
</dbReference>
<evidence type="ECO:0000256" key="8">
    <source>
        <dbReference type="SAM" id="MobiDB-lite"/>
    </source>
</evidence>
<dbReference type="GO" id="GO:0005509">
    <property type="term" value="F:calcium ion binding"/>
    <property type="evidence" value="ECO:0007669"/>
    <property type="project" value="InterPro"/>
</dbReference>
<dbReference type="Gene3D" id="1.50.10.10">
    <property type="match status" value="3"/>
</dbReference>
<keyword evidence="10" id="KW-1185">Reference proteome</keyword>
<evidence type="ECO:0000256" key="2">
    <source>
        <dbReference type="ARBA" id="ARBA00004922"/>
    </source>
</evidence>
<evidence type="ECO:0000256" key="4">
    <source>
        <dbReference type="ARBA" id="ARBA00022801"/>
    </source>
</evidence>
<dbReference type="AlphaFoldDB" id="A0AAQ3M993"/>
<keyword evidence="5" id="KW-1015">Disulfide bond</keyword>
<dbReference type="GO" id="GO:0036503">
    <property type="term" value="P:ERAD pathway"/>
    <property type="evidence" value="ECO:0007669"/>
    <property type="project" value="UniProtKB-ARBA"/>
</dbReference>
<evidence type="ECO:0000256" key="6">
    <source>
        <dbReference type="PIRSR" id="PIRSR601382-2"/>
    </source>
</evidence>
<feature type="compositionally biased region" description="Polar residues" evidence="8">
    <location>
        <begin position="547"/>
        <end position="559"/>
    </location>
</feature>
<evidence type="ECO:0000313" key="10">
    <source>
        <dbReference type="Proteomes" id="UP001303373"/>
    </source>
</evidence>
<dbReference type="Pfam" id="PF01532">
    <property type="entry name" value="Glyco_hydro_47"/>
    <property type="match status" value="1"/>
</dbReference>
<organism evidence="9 10">
    <name type="scientific">Acrodontium crateriforme</name>
    <dbReference type="NCBI Taxonomy" id="150365"/>
    <lineage>
        <taxon>Eukaryota</taxon>
        <taxon>Fungi</taxon>
        <taxon>Dikarya</taxon>
        <taxon>Ascomycota</taxon>
        <taxon>Pezizomycotina</taxon>
        <taxon>Dothideomycetes</taxon>
        <taxon>Dothideomycetidae</taxon>
        <taxon>Mycosphaerellales</taxon>
        <taxon>Teratosphaeriaceae</taxon>
        <taxon>Acrodontium</taxon>
    </lineage>
</organism>
<dbReference type="GO" id="GO:0005783">
    <property type="term" value="C:endoplasmic reticulum"/>
    <property type="evidence" value="ECO:0007669"/>
    <property type="project" value="TreeGrafter"/>
</dbReference>
<dbReference type="InterPro" id="IPR012341">
    <property type="entry name" value="6hp_glycosidase-like_sf"/>
</dbReference>
<feature type="compositionally biased region" description="Polar residues" evidence="8">
    <location>
        <begin position="96"/>
        <end position="108"/>
    </location>
</feature>
<feature type="compositionally biased region" description="Polar residues" evidence="8">
    <location>
        <begin position="781"/>
        <end position="793"/>
    </location>
</feature>
<dbReference type="PRINTS" id="PR00747">
    <property type="entry name" value="GLYHDRLASE47"/>
</dbReference>
<feature type="compositionally biased region" description="Pro residues" evidence="8">
    <location>
        <begin position="837"/>
        <end position="846"/>
    </location>
</feature>
<evidence type="ECO:0000256" key="7">
    <source>
        <dbReference type="RuleBase" id="RU361193"/>
    </source>
</evidence>
<dbReference type="GO" id="GO:0016020">
    <property type="term" value="C:membrane"/>
    <property type="evidence" value="ECO:0007669"/>
    <property type="project" value="InterPro"/>
</dbReference>
<feature type="region of interest" description="Disordered" evidence="8">
    <location>
        <begin position="744"/>
        <end position="865"/>
    </location>
</feature>
<feature type="compositionally biased region" description="Basic and acidic residues" evidence="8">
    <location>
        <begin position="50"/>
        <end position="64"/>
    </location>
</feature>
<proteinExistence type="inferred from homology"/>